<dbReference type="FunFam" id="3.40.50.620:FF:000021">
    <property type="entry name" value="Riboflavin biosynthesis protein"/>
    <property type="match status" value="1"/>
</dbReference>
<evidence type="ECO:0000256" key="11">
    <source>
        <dbReference type="ARBA" id="ARBA00022695"/>
    </source>
</evidence>
<dbReference type="InterPro" id="IPR014729">
    <property type="entry name" value="Rossmann-like_a/b/a_fold"/>
</dbReference>
<name>A0A4R6U2G2_9BURK</name>
<dbReference type="SMART" id="SM00904">
    <property type="entry name" value="Flavokinase"/>
    <property type="match status" value="1"/>
</dbReference>
<dbReference type="OrthoDB" id="9803667at2"/>
<comment type="caution">
    <text evidence="21">The sequence shown here is derived from an EMBL/GenBank/DDBJ whole genome shotgun (WGS) entry which is preliminary data.</text>
</comment>
<dbReference type="PANTHER" id="PTHR22749">
    <property type="entry name" value="RIBOFLAVIN KINASE/FMN ADENYLYLTRANSFERASE"/>
    <property type="match status" value="1"/>
</dbReference>
<dbReference type="CDD" id="cd02064">
    <property type="entry name" value="FAD_synthetase_N"/>
    <property type="match status" value="1"/>
</dbReference>
<dbReference type="SUPFAM" id="SSF82114">
    <property type="entry name" value="Riboflavin kinase-like"/>
    <property type="match status" value="1"/>
</dbReference>
<dbReference type="GO" id="GO:0003919">
    <property type="term" value="F:FMN adenylyltransferase activity"/>
    <property type="evidence" value="ECO:0007669"/>
    <property type="project" value="UniProtKB-EC"/>
</dbReference>
<comment type="function">
    <text evidence="1">Catalyzes the phosphorylation of riboflavin to FMN followed by the adenylation of FMN to FAD.</text>
</comment>
<evidence type="ECO:0000256" key="14">
    <source>
        <dbReference type="ARBA" id="ARBA00022827"/>
    </source>
</evidence>
<keyword evidence="12" id="KW-0547">Nucleotide-binding</keyword>
<comment type="catalytic activity">
    <reaction evidence="19">
        <text>FMN + ATP + H(+) = FAD + diphosphate</text>
        <dbReference type="Rhea" id="RHEA:17237"/>
        <dbReference type="ChEBI" id="CHEBI:15378"/>
        <dbReference type="ChEBI" id="CHEBI:30616"/>
        <dbReference type="ChEBI" id="CHEBI:33019"/>
        <dbReference type="ChEBI" id="CHEBI:57692"/>
        <dbReference type="ChEBI" id="CHEBI:58210"/>
        <dbReference type="EC" id="2.7.7.2"/>
    </reaction>
</comment>
<dbReference type="Proteomes" id="UP000295510">
    <property type="component" value="Unassembled WGS sequence"/>
</dbReference>
<evidence type="ECO:0000256" key="5">
    <source>
        <dbReference type="ARBA" id="ARBA00012105"/>
    </source>
</evidence>
<evidence type="ECO:0000256" key="10">
    <source>
        <dbReference type="ARBA" id="ARBA00022679"/>
    </source>
</evidence>
<evidence type="ECO:0000259" key="20">
    <source>
        <dbReference type="SMART" id="SM00904"/>
    </source>
</evidence>
<dbReference type="AlphaFoldDB" id="A0A4R6U2G2"/>
<evidence type="ECO:0000313" key="22">
    <source>
        <dbReference type="Proteomes" id="UP000295510"/>
    </source>
</evidence>
<gene>
    <name evidence="21" type="ORF">DFR43_1159</name>
</gene>
<keyword evidence="16" id="KW-0511">Multifunctional enzyme</keyword>
<evidence type="ECO:0000256" key="1">
    <source>
        <dbReference type="ARBA" id="ARBA00002121"/>
    </source>
</evidence>
<dbReference type="Pfam" id="PF06574">
    <property type="entry name" value="FAD_syn"/>
    <property type="match status" value="1"/>
</dbReference>
<dbReference type="PANTHER" id="PTHR22749:SF6">
    <property type="entry name" value="RIBOFLAVIN KINASE"/>
    <property type="match status" value="1"/>
</dbReference>
<dbReference type="GO" id="GO:0008531">
    <property type="term" value="F:riboflavin kinase activity"/>
    <property type="evidence" value="ECO:0007669"/>
    <property type="project" value="UniProtKB-EC"/>
</dbReference>
<reference evidence="21 22" key="1">
    <citation type="submission" date="2019-03" db="EMBL/GenBank/DDBJ databases">
        <title>Genomic Encyclopedia of Type Strains, Phase IV (KMG-IV): sequencing the most valuable type-strain genomes for metagenomic binning, comparative biology and taxonomic classification.</title>
        <authorList>
            <person name="Goeker M."/>
        </authorList>
    </citation>
    <scope>NUCLEOTIDE SEQUENCE [LARGE SCALE GENOMIC DNA]</scope>
    <source>
        <strain evidence="21 22">DSM 19605</strain>
    </source>
</reference>
<comment type="pathway">
    <text evidence="2">Cofactor biosynthesis; FAD biosynthesis; FAD from FMN: step 1/1.</text>
</comment>
<dbReference type="NCBIfam" id="NF004163">
    <property type="entry name" value="PRK05627.1-6"/>
    <property type="match status" value="1"/>
</dbReference>
<keyword evidence="11 21" id="KW-0548">Nucleotidyltransferase</keyword>
<dbReference type="GO" id="GO:0009398">
    <property type="term" value="P:FMN biosynthetic process"/>
    <property type="evidence" value="ECO:0007669"/>
    <property type="project" value="UniProtKB-UniPathway"/>
</dbReference>
<dbReference type="GO" id="GO:0006747">
    <property type="term" value="P:FAD biosynthetic process"/>
    <property type="evidence" value="ECO:0007669"/>
    <property type="project" value="UniProtKB-UniPathway"/>
</dbReference>
<dbReference type="SUPFAM" id="SSF52374">
    <property type="entry name" value="Nucleotidylyl transferase"/>
    <property type="match status" value="1"/>
</dbReference>
<evidence type="ECO:0000256" key="19">
    <source>
        <dbReference type="ARBA" id="ARBA00049494"/>
    </source>
</evidence>
<dbReference type="EC" id="2.7.7.2" evidence="6"/>
<dbReference type="InterPro" id="IPR023465">
    <property type="entry name" value="Riboflavin_kinase_dom_sf"/>
</dbReference>
<dbReference type="GO" id="GO:0009231">
    <property type="term" value="P:riboflavin biosynthetic process"/>
    <property type="evidence" value="ECO:0007669"/>
    <property type="project" value="InterPro"/>
</dbReference>
<evidence type="ECO:0000256" key="16">
    <source>
        <dbReference type="ARBA" id="ARBA00023268"/>
    </source>
</evidence>
<dbReference type="InterPro" id="IPR023468">
    <property type="entry name" value="Riboflavin_kinase"/>
</dbReference>
<keyword evidence="13 21" id="KW-0418">Kinase</keyword>
<dbReference type="UniPathway" id="UPA00276">
    <property type="reaction ID" value="UER00406"/>
</dbReference>
<dbReference type="UniPathway" id="UPA00277">
    <property type="reaction ID" value="UER00407"/>
</dbReference>
<dbReference type="GO" id="GO:0005524">
    <property type="term" value="F:ATP binding"/>
    <property type="evidence" value="ECO:0007669"/>
    <property type="project" value="UniProtKB-KW"/>
</dbReference>
<dbReference type="RefSeq" id="WP_133598723.1">
    <property type="nucleotide sequence ID" value="NZ_SNYL01000015.1"/>
</dbReference>
<dbReference type="Pfam" id="PF01687">
    <property type="entry name" value="Flavokinase"/>
    <property type="match status" value="1"/>
</dbReference>
<evidence type="ECO:0000256" key="8">
    <source>
        <dbReference type="ARBA" id="ARBA00022630"/>
    </source>
</evidence>
<dbReference type="InterPro" id="IPR015864">
    <property type="entry name" value="FAD_synthase"/>
</dbReference>
<evidence type="ECO:0000256" key="18">
    <source>
        <dbReference type="ARBA" id="ARBA00047880"/>
    </source>
</evidence>
<evidence type="ECO:0000256" key="9">
    <source>
        <dbReference type="ARBA" id="ARBA00022643"/>
    </source>
</evidence>
<evidence type="ECO:0000256" key="4">
    <source>
        <dbReference type="ARBA" id="ARBA00010214"/>
    </source>
</evidence>
<protein>
    <recommendedName>
        <fullName evidence="7">Bifunctional riboflavin kinase/FMN adenylyltransferase</fullName>
        <ecNumber evidence="5">2.7.1.26</ecNumber>
        <ecNumber evidence="6">2.7.7.2</ecNumber>
    </recommendedName>
    <alternativeName>
        <fullName evidence="17">Riboflavin biosynthesis protein RibF</fullName>
    </alternativeName>
</protein>
<keyword evidence="9" id="KW-0288">FMN</keyword>
<comment type="catalytic activity">
    <reaction evidence="18">
        <text>riboflavin + ATP = FMN + ADP + H(+)</text>
        <dbReference type="Rhea" id="RHEA:14357"/>
        <dbReference type="ChEBI" id="CHEBI:15378"/>
        <dbReference type="ChEBI" id="CHEBI:30616"/>
        <dbReference type="ChEBI" id="CHEBI:57986"/>
        <dbReference type="ChEBI" id="CHEBI:58210"/>
        <dbReference type="ChEBI" id="CHEBI:456216"/>
        <dbReference type="EC" id="2.7.1.26"/>
    </reaction>
</comment>
<keyword evidence="15" id="KW-0067">ATP-binding</keyword>
<evidence type="ECO:0000256" key="13">
    <source>
        <dbReference type="ARBA" id="ARBA00022777"/>
    </source>
</evidence>
<evidence type="ECO:0000313" key="21">
    <source>
        <dbReference type="EMBL" id="TDQ40618.1"/>
    </source>
</evidence>
<keyword evidence="14" id="KW-0274">FAD</keyword>
<sequence length="375" mass="41017">MKIIQGLNNLWRHARAREAGCALTIGNFDGVHRGHQAMLALLHNEARHRGVPSCALTFEPHPRDFFAARHHKPELAPARIATLRDKLHELRACGVQQCVILPFDEALASLSAPDFIEQVLVQALGVTYVLVGDDFRFGAQRQGDYAMLDAAGSRWGFDVARMMSYEVHGMRVSSSAVRQALAAGRMDEAAALLGRPYGITGHVVHGRKLGRRLGASGPQADDGFRTLNLRFSHWKPAASGIFAVQVHGLDPDPQAAPLPGVANLGVRPSLDPNDINGGRVLLETHCLLWPQRVRRALAHAPTPGEAYGRIIRVELLHKLHDELKYDSLDALTQGIAKDCADARAWLAAHTRLFDGEPAAASSHAAVRRQTTRDRI</sequence>
<evidence type="ECO:0000256" key="2">
    <source>
        <dbReference type="ARBA" id="ARBA00004726"/>
    </source>
</evidence>
<accession>A0A4R6U2G2</accession>
<evidence type="ECO:0000256" key="6">
    <source>
        <dbReference type="ARBA" id="ARBA00012393"/>
    </source>
</evidence>
<dbReference type="Gene3D" id="3.40.50.620">
    <property type="entry name" value="HUPs"/>
    <property type="match status" value="1"/>
</dbReference>
<dbReference type="InterPro" id="IPR002606">
    <property type="entry name" value="Riboflavin_kinase_bac"/>
</dbReference>
<keyword evidence="22" id="KW-1185">Reference proteome</keyword>
<comment type="similarity">
    <text evidence="4">Belongs to the RibF family.</text>
</comment>
<evidence type="ECO:0000256" key="17">
    <source>
        <dbReference type="ARBA" id="ARBA00032176"/>
    </source>
</evidence>
<dbReference type="NCBIfam" id="TIGR00083">
    <property type="entry name" value="ribF"/>
    <property type="match status" value="1"/>
</dbReference>
<dbReference type="NCBIfam" id="NF004159">
    <property type="entry name" value="PRK05627.1-2"/>
    <property type="match status" value="1"/>
</dbReference>
<dbReference type="Gene3D" id="2.40.30.30">
    <property type="entry name" value="Riboflavin kinase-like"/>
    <property type="match status" value="1"/>
</dbReference>
<dbReference type="InterPro" id="IPR015865">
    <property type="entry name" value="Riboflavin_kinase_bac/euk"/>
</dbReference>
<organism evidence="21 22">
    <name type="scientific">Tepidicella xavieri</name>
    <dbReference type="NCBI Taxonomy" id="360241"/>
    <lineage>
        <taxon>Bacteria</taxon>
        <taxon>Pseudomonadati</taxon>
        <taxon>Pseudomonadota</taxon>
        <taxon>Betaproteobacteria</taxon>
        <taxon>Burkholderiales</taxon>
        <taxon>Tepidicella</taxon>
    </lineage>
</organism>
<evidence type="ECO:0000256" key="12">
    <source>
        <dbReference type="ARBA" id="ARBA00022741"/>
    </source>
</evidence>
<evidence type="ECO:0000256" key="15">
    <source>
        <dbReference type="ARBA" id="ARBA00022840"/>
    </source>
</evidence>
<evidence type="ECO:0000256" key="3">
    <source>
        <dbReference type="ARBA" id="ARBA00005201"/>
    </source>
</evidence>
<comment type="pathway">
    <text evidence="3">Cofactor biosynthesis; FMN biosynthesis; FMN from riboflavin (ATP route): step 1/1.</text>
</comment>
<evidence type="ECO:0000256" key="7">
    <source>
        <dbReference type="ARBA" id="ARBA00018483"/>
    </source>
</evidence>
<proteinExistence type="inferred from homology"/>
<keyword evidence="8" id="KW-0285">Flavoprotein</keyword>
<dbReference type="EC" id="2.7.1.26" evidence="5"/>
<feature type="domain" description="Riboflavin kinase" evidence="20">
    <location>
        <begin position="192"/>
        <end position="347"/>
    </location>
</feature>
<dbReference type="EMBL" id="SNYL01000015">
    <property type="protein sequence ID" value="TDQ40618.1"/>
    <property type="molecule type" value="Genomic_DNA"/>
</dbReference>
<keyword evidence="10 21" id="KW-0808">Transferase</keyword>